<dbReference type="GO" id="GO:0005737">
    <property type="term" value="C:cytoplasm"/>
    <property type="evidence" value="ECO:0007669"/>
    <property type="project" value="UniProtKB-SubCell"/>
</dbReference>
<feature type="modified residue" description="N6-(pyridoxal phosphate)lysine" evidence="8 9">
    <location>
        <position position="294"/>
    </location>
</feature>
<dbReference type="InterPro" id="IPR018319">
    <property type="entry name" value="SelA-like"/>
</dbReference>
<dbReference type="SUPFAM" id="SSF53383">
    <property type="entry name" value="PLP-dependent transferases"/>
    <property type="match status" value="1"/>
</dbReference>
<dbReference type="Gene3D" id="3.90.1150.180">
    <property type="match status" value="1"/>
</dbReference>
<dbReference type="PANTHER" id="PTHR32328:SF0">
    <property type="entry name" value="L-SERYL-TRNA(SEC) SELENIUM TRANSFERASE"/>
    <property type="match status" value="1"/>
</dbReference>
<comment type="similarity">
    <text evidence="7 8">Belongs to the SelA family.</text>
</comment>
<name>A0A6N2SW43_9FIRM</name>
<dbReference type="Pfam" id="PF12390">
    <property type="entry name" value="Se-cys_synth_N"/>
    <property type="match status" value="1"/>
</dbReference>
<comment type="cofactor">
    <cofactor evidence="1 8 9">
        <name>pyridoxal 5'-phosphate</name>
        <dbReference type="ChEBI" id="CHEBI:597326"/>
    </cofactor>
</comment>
<evidence type="ECO:0000256" key="3">
    <source>
        <dbReference type="ARBA" id="ARBA00022679"/>
    </source>
</evidence>
<evidence type="ECO:0000256" key="7">
    <source>
        <dbReference type="ARBA" id="ARBA00044507"/>
    </source>
</evidence>
<gene>
    <name evidence="8 12" type="primary">selA</name>
    <name evidence="12" type="ORF">AULFYP135_01146</name>
</gene>
<keyword evidence="3 8" id="KW-0808">Transferase</keyword>
<evidence type="ECO:0000256" key="9">
    <source>
        <dbReference type="PIRSR" id="PIRSR618319-50"/>
    </source>
</evidence>
<evidence type="ECO:0000256" key="8">
    <source>
        <dbReference type="HAMAP-Rule" id="MF_00423"/>
    </source>
</evidence>
<dbReference type="Gene3D" id="3.40.640.10">
    <property type="entry name" value="Type I PLP-dependent aspartate aminotransferase-like (Major domain)"/>
    <property type="match status" value="1"/>
</dbReference>
<keyword evidence="6 8" id="KW-0711">Selenium</keyword>
<dbReference type="EC" id="2.9.1.1" evidence="8"/>
<proteinExistence type="inferred from homology"/>
<dbReference type="GO" id="GO:0001514">
    <property type="term" value="P:selenocysteine incorporation"/>
    <property type="evidence" value="ECO:0007669"/>
    <property type="project" value="UniProtKB-UniRule"/>
</dbReference>
<comment type="function">
    <text evidence="8">Converts seryl-tRNA(Sec) to selenocysteinyl-tRNA(Sec) required for selenoprotein biosynthesis.</text>
</comment>
<keyword evidence="4 8" id="KW-0663">Pyridoxal phosphate</keyword>
<comment type="catalytic activity">
    <reaction evidence="8">
        <text>L-seryl-tRNA(Sec) + selenophosphate + H(+) = L-selenocysteinyl-tRNA(Sec) + phosphate</text>
        <dbReference type="Rhea" id="RHEA:22728"/>
        <dbReference type="Rhea" id="RHEA-COMP:9742"/>
        <dbReference type="Rhea" id="RHEA-COMP:9743"/>
        <dbReference type="ChEBI" id="CHEBI:15378"/>
        <dbReference type="ChEBI" id="CHEBI:16144"/>
        <dbReference type="ChEBI" id="CHEBI:43474"/>
        <dbReference type="ChEBI" id="CHEBI:78533"/>
        <dbReference type="ChEBI" id="CHEBI:78573"/>
        <dbReference type="EC" id="2.9.1.1"/>
    </reaction>
</comment>
<keyword evidence="2 8" id="KW-0963">Cytoplasm</keyword>
<evidence type="ECO:0000256" key="1">
    <source>
        <dbReference type="ARBA" id="ARBA00001933"/>
    </source>
</evidence>
<dbReference type="Pfam" id="PF03841">
    <property type="entry name" value="SelA"/>
    <property type="match status" value="1"/>
</dbReference>
<dbReference type="InterPro" id="IPR015421">
    <property type="entry name" value="PyrdxlP-dep_Trfase_major"/>
</dbReference>
<evidence type="ECO:0000313" key="12">
    <source>
        <dbReference type="EMBL" id="VYS97767.1"/>
    </source>
</evidence>
<comment type="pathway">
    <text evidence="8">Aminoacyl-tRNA biosynthesis; selenocysteinyl-tRNA(Sec) biosynthesis; selenocysteinyl-tRNA(Sec) from L-seryl-tRNA(Sec) (bacterial route): step 1/1.</text>
</comment>
<evidence type="ECO:0000256" key="5">
    <source>
        <dbReference type="ARBA" id="ARBA00022917"/>
    </source>
</evidence>
<dbReference type="InterPro" id="IPR025862">
    <property type="entry name" value="SelA_trans_N_dom"/>
</dbReference>
<dbReference type="NCBIfam" id="TIGR00474">
    <property type="entry name" value="selA"/>
    <property type="match status" value="1"/>
</dbReference>
<evidence type="ECO:0000259" key="11">
    <source>
        <dbReference type="Pfam" id="PF12390"/>
    </source>
</evidence>
<protein>
    <recommendedName>
        <fullName evidence="8">L-seryl-tRNA(Sec) selenium transferase</fullName>
        <ecNumber evidence="8">2.9.1.1</ecNumber>
    </recommendedName>
    <alternativeName>
        <fullName evidence="8">Selenocysteine synthase</fullName>
        <shortName evidence="8">Sec synthase</shortName>
    </alternativeName>
    <alternativeName>
        <fullName evidence="8">Selenocysteinyl-tRNA(Sec) synthase</fullName>
    </alternativeName>
</protein>
<organism evidence="12">
    <name type="scientific">uncultured Anaerotruncus sp</name>
    <dbReference type="NCBI Taxonomy" id="905011"/>
    <lineage>
        <taxon>Bacteria</taxon>
        <taxon>Bacillati</taxon>
        <taxon>Bacillota</taxon>
        <taxon>Clostridia</taxon>
        <taxon>Eubacteriales</taxon>
        <taxon>Oscillospiraceae</taxon>
        <taxon>Anaerotruncus</taxon>
        <taxon>environmental samples</taxon>
    </lineage>
</organism>
<evidence type="ECO:0000256" key="2">
    <source>
        <dbReference type="ARBA" id="ARBA00022490"/>
    </source>
</evidence>
<keyword evidence="5 8" id="KW-0648">Protein biosynthesis</keyword>
<evidence type="ECO:0000256" key="10">
    <source>
        <dbReference type="SAM" id="Coils"/>
    </source>
</evidence>
<sequence>MAANTALLRTIPKVDEVLASPLFDPEQQLSHSVAVEAIRAVLEETREAILAGSLTEAPTVDGVALAAAERVRSHSVMSLRRLINGTGIVLHTNLGRARLGEKVTQAVCDVAMGYSTLEYDVAAGRRGSRYSHIEELVTRLTGAESALVVNNNAAAVMLILGAMTKGKEVVISRGELVEIGGSFRVPEIMEQSGSILVEVGSTNKTHLSDYEKAITENTGAFLKVHTSNFRILGFTESVPTKDMVEVAHAHGLPVIHDLGSGVFVNLEQFGILDEPTVQQCLDAGVDVLSFSGDKLLGGPQAGIIIGKKKYIDQMKKHPLTRALRVDKMTLAALEATLRLYLDPRDAMEEIPTLKMLAVTLEQLEAKANRLRDAIAAKTSGCALSVIEELGQVGGGSVPTQMLKSRVVAIVPSAISVMELEKRLRACPVPVIGRINKDQYLLDVRTIEESDFDLVAENIAACVQ</sequence>
<feature type="coiled-coil region" evidence="10">
    <location>
        <begin position="353"/>
        <end position="380"/>
    </location>
</feature>
<dbReference type="InterPro" id="IPR015424">
    <property type="entry name" value="PyrdxlP-dep_Trfase"/>
</dbReference>
<dbReference type="AlphaFoldDB" id="A0A6N2SW43"/>
<reference evidence="12" key="1">
    <citation type="submission" date="2019-11" db="EMBL/GenBank/DDBJ databases">
        <authorList>
            <person name="Feng L."/>
        </authorList>
    </citation>
    <scope>NUCLEOTIDE SEQUENCE</scope>
    <source>
        <strain evidence="12">AundefinedLFYP135</strain>
    </source>
</reference>
<feature type="domain" description="L-seryl-tRNA selenium transferase N-terminal" evidence="11">
    <location>
        <begin position="8"/>
        <end position="46"/>
    </location>
</feature>
<dbReference type="InterPro" id="IPR004534">
    <property type="entry name" value="SelA_trans"/>
</dbReference>
<dbReference type="UniPathway" id="UPA00906">
    <property type="reaction ID" value="UER00896"/>
</dbReference>
<evidence type="ECO:0000256" key="6">
    <source>
        <dbReference type="ARBA" id="ARBA00023266"/>
    </source>
</evidence>
<dbReference type="GO" id="GO:0004125">
    <property type="term" value="F:L-seryl-tRNA(Sec) selenium transferase activity"/>
    <property type="evidence" value="ECO:0007669"/>
    <property type="project" value="UniProtKB-UniRule"/>
</dbReference>
<evidence type="ECO:0000256" key="4">
    <source>
        <dbReference type="ARBA" id="ARBA00022898"/>
    </source>
</evidence>
<dbReference type="PANTHER" id="PTHR32328">
    <property type="entry name" value="L-SERYL-TRNA(SEC) SELENIUM TRANSFERASE"/>
    <property type="match status" value="1"/>
</dbReference>
<dbReference type="EMBL" id="CACRSL010000003">
    <property type="protein sequence ID" value="VYS97767.1"/>
    <property type="molecule type" value="Genomic_DNA"/>
</dbReference>
<dbReference type="GO" id="GO:0001717">
    <property type="term" value="P:conversion of seryl-tRNAsec to selenocys-tRNAsec"/>
    <property type="evidence" value="ECO:0007669"/>
    <property type="project" value="UniProtKB-UniRule"/>
</dbReference>
<comment type="subcellular location">
    <subcellularLocation>
        <location evidence="8">Cytoplasm</location>
    </subcellularLocation>
</comment>
<dbReference type="HAMAP" id="MF_00423">
    <property type="entry name" value="SelA"/>
    <property type="match status" value="1"/>
</dbReference>
<keyword evidence="10" id="KW-0175">Coiled coil</keyword>
<accession>A0A6N2SW43</accession>